<accession>A0AA40SXC6</accession>
<keyword evidence="1" id="KW-0472">Membrane</keyword>
<protein>
    <submittedName>
        <fullName evidence="2">Uncharacterized protein</fullName>
    </submittedName>
</protein>
<evidence type="ECO:0000256" key="1">
    <source>
        <dbReference type="SAM" id="Phobius"/>
    </source>
</evidence>
<reference evidence="2" key="1">
    <citation type="submission" date="2019-07" db="EMBL/GenBank/DDBJ databases">
        <title>Toxilogical consequences of a new and cryptic species of cyanobacteria (Komarekiella delphini-convector) recovered from the epidermis of a bottlenose dolphin and 1500 ft. in the air.</title>
        <authorList>
            <person name="Brown A.O."/>
            <person name="Dvorak P."/>
            <person name="Villanueva C.D."/>
            <person name="Foss A.J."/>
            <person name="Garvey A.D."/>
            <person name="Gibson Q.A."/>
            <person name="Johansen J.R."/>
            <person name="Casamatta D.A."/>
        </authorList>
    </citation>
    <scope>NUCLEOTIDE SEQUENCE</scope>
    <source>
        <strain evidence="2">SJRDD-AB1</strain>
    </source>
</reference>
<dbReference type="AlphaFoldDB" id="A0AA40SXC6"/>
<comment type="caution">
    <text evidence="2">The sequence shown here is derived from an EMBL/GenBank/DDBJ whole genome shotgun (WGS) entry which is preliminary data.</text>
</comment>
<name>A0AA40SXC6_9NOST</name>
<proteinExistence type="predicted"/>
<feature type="transmembrane region" description="Helical" evidence="1">
    <location>
        <begin position="93"/>
        <end position="112"/>
    </location>
</feature>
<dbReference type="Proteomes" id="UP001165986">
    <property type="component" value="Unassembled WGS sequence"/>
</dbReference>
<evidence type="ECO:0000313" key="3">
    <source>
        <dbReference type="Proteomes" id="UP001165986"/>
    </source>
</evidence>
<dbReference type="EMBL" id="VJXY01000012">
    <property type="protein sequence ID" value="MBD6616738.1"/>
    <property type="molecule type" value="Genomic_DNA"/>
</dbReference>
<feature type="transmembrane region" description="Helical" evidence="1">
    <location>
        <begin position="50"/>
        <end position="72"/>
    </location>
</feature>
<keyword evidence="1" id="KW-1133">Transmembrane helix</keyword>
<keyword evidence="3" id="KW-1185">Reference proteome</keyword>
<evidence type="ECO:0000313" key="2">
    <source>
        <dbReference type="EMBL" id="MBD6616738.1"/>
    </source>
</evidence>
<sequence>MISDKITYHLTQPEQLKRVDTDELAVIRNRRAAKRFRIQQTLNERILETIAIASIVSASFLGIGALGCWGLETINALAKPAVLSSQEWRDRKHIFLGWMLVGFSSFLASSSLGEKPDQRS</sequence>
<dbReference type="RefSeq" id="WP_191757975.1">
    <property type="nucleotide sequence ID" value="NZ_VJXY01000012.1"/>
</dbReference>
<organism evidence="2 3">
    <name type="scientific">Komarekiella delphini-convector SJRDD-AB1</name>
    <dbReference type="NCBI Taxonomy" id="2593771"/>
    <lineage>
        <taxon>Bacteria</taxon>
        <taxon>Bacillati</taxon>
        <taxon>Cyanobacteriota</taxon>
        <taxon>Cyanophyceae</taxon>
        <taxon>Nostocales</taxon>
        <taxon>Nostocaceae</taxon>
        <taxon>Komarekiella</taxon>
        <taxon>Komarekiella delphini-convector</taxon>
    </lineage>
</organism>
<keyword evidence="1" id="KW-0812">Transmembrane</keyword>
<gene>
    <name evidence="2" type="ORF">FNW02_13090</name>
</gene>